<keyword evidence="12" id="KW-1185">Reference proteome</keyword>
<dbReference type="InterPro" id="IPR039355">
    <property type="entry name" value="Transcription_factor_GATA"/>
</dbReference>
<feature type="compositionally biased region" description="Basic residues" evidence="9">
    <location>
        <begin position="42"/>
        <end position="54"/>
    </location>
</feature>
<dbReference type="PANTHER" id="PTHR10071">
    <property type="entry name" value="TRANSCRIPTION FACTOR GATA FAMILY MEMBER"/>
    <property type="match status" value="1"/>
</dbReference>
<dbReference type="GO" id="GO:0000122">
    <property type="term" value="P:negative regulation of transcription by RNA polymerase II"/>
    <property type="evidence" value="ECO:0007669"/>
    <property type="project" value="TreeGrafter"/>
</dbReference>
<reference evidence="11" key="1">
    <citation type="submission" date="2020-08" db="EMBL/GenBank/DDBJ databases">
        <title>Multicomponent nature underlies the extraordinary mechanical properties of spider dragline silk.</title>
        <authorList>
            <person name="Kono N."/>
            <person name="Nakamura H."/>
            <person name="Mori M."/>
            <person name="Yoshida Y."/>
            <person name="Ohtoshi R."/>
            <person name="Malay A.D."/>
            <person name="Moran D.A.P."/>
            <person name="Tomita M."/>
            <person name="Numata K."/>
            <person name="Arakawa K."/>
        </authorList>
    </citation>
    <scope>NUCLEOTIDE SEQUENCE</scope>
</reference>
<evidence type="ECO:0000313" key="12">
    <source>
        <dbReference type="Proteomes" id="UP000886998"/>
    </source>
</evidence>
<keyword evidence="7" id="KW-0539">Nucleus</keyword>
<protein>
    <recommendedName>
        <fullName evidence="10">GATA-type domain-containing protein</fullName>
    </recommendedName>
</protein>
<evidence type="ECO:0000256" key="4">
    <source>
        <dbReference type="ARBA" id="ARBA00022833"/>
    </source>
</evidence>
<evidence type="ECO:0000256" key="2">
    <source>
        <dbReference type="ARBA" id="ARBA00022723"/>
    </source>
</evidence>
<dbReference type="InterPro" id="IPR000679">
    <property type="entry name" value="Znf_GATA"/>
</dbReference>
<organism evidence="11 12">
    <name type="scientific">Trichonephila inaurata madagascariensis</name>
    <dbReference type="NCBI Taxonomy" id="2747483"/>
    <lineage>
        <taxon>Eukaryota</taxon>
        <taxon>Metazoa</taxon>
        <taxon>Ecdysozoa</taxon>
        <taxon>Arthropoda</taxon>
        <taxon>Chelicerata</taxon>
        <taxon>Arachnida</taxon>
        <taxon>Araneae</taxon>
        <taxon>Araneomorphae</taxon>
        <taxon>Entelegynae</taxon>
        <taxon>Araneoidea</taxon>
        <taxon>Nephilidae</taxon>
        <taxon>Trichonephila</taxon>
        <taxon>Trichonephila inaurata</taxon>
    </lineage>
</organism>
<proteinExistence type="predicted"/>
<keyword evidence="2" id="KW-0479">Metal-binding</keyword>
<dbReference type="SMART" id="SM00401">
    <property type="entry name" value="ZnF_GATA"/>
    <property type="match status" value="1"/>
</dbReference>
<evidence type="ECO:0000256" key="6">
    <source>
        <dbReference type="ARBA" id="ARBA00023163"/>
    </source>
</evidence>
<dbReference type="Gene3D" id="3.30.50.10">
    <property type="entry name" value="Erythroid Transcription Factor GATA-1, subunit A"/>
    <property type="match status" value="1"/>
</dbReference>
<dbReference type="OrthoDB" id="6433316at2759"/>
<dbReference type="GO" id="GO:0005634">
    <property type="term" value="C:nucleus"/>
    <property type="evidence" value="ECO:0007669"/>
    <property type="project" value="UniProtKB-SubCell"/>
</dbReference>
<feature type="compositionally biased region" description="Basic and acidic residues" evidence="9">
    <location>
        <begin position="29"/>
        <end position="38"/>
    </location>
</feature>
<evidence type="ECO:0000256" key="8">
    <source>
        <dbReference type="PROSITE-ProRule" id="PRU00094"/>
    </source>
</evidence>
<dbReference type="EMBL" id="BMAV01017418">
    <property type="protein sequence ID" value="GFY69048.1"/>
    <property type="molecule type" value="Genomic_DNA"/>
</dbReference>
<name>A0A8X7CHD7_9ARAC</name>
<feature type="region of interest" description="Disordered" evidence="9">
    <location>
        <begin position="26"/>
        <end position="92"/>
    </location>
</feature>
<dbReference type="Proteomes" id="UP000886998">
    <property type="component" value="Unassembled WGS sequence"/>
</dbReference>
<dbReference type="CDD" id="cd00202">
    <property type="entry name" value="ZnF_GATA"/>
    <property type="match status" value="1"/>
</dbReference>
<comment type="caution">
    <text evidence="11">The sequence shown here is derived from an EMBL/GenBank/DDBJ whole genome shotgun (WGS) entry which is preliminary data.</text>
</comment>
<dbReference type="GO" id="GO:0000978">
    <property type="term" value="F:RNA polymerase II cis-regulatory region sequence-specific DNA binding"/>
    <property type="evidence" value="ECO:0007669"/>
    <property type="project" value="TreeGrafter"/>
</dbReference>
<evidence type="ECO:0000259" key="10">
    <source>
        <dbReference type="PROSITE" id="PS50114"/>
    </source>
</evidence>
<keyword evidence="3 8" id="KW-0863">Zinc-finger</keyword>
<dbReference type="GO" id="GO:0008270">
    <property type="term" value="F:zinc ion binding"/>
    <property type="evidence" value="ECO:0007669"/>
    <property type="project" value="UniProtKB-KW"/>
</dbReference>
<evidence type="ECO:0000256" key="1">
    <source>
        <dbReference type="ARBA" id="ARBA00004123"/>
    </source>
</evidence>
<keyword evidence="5" id="KW-0805">Transcription regulation</keyword>
<evidence type="ECO:0000256" key="3">
    <source>
        <dbReference type="ARBA" id="ARBA00022771"/>
    </source>
</evidence>
<dbReference type="Pfam" id="PF00320">
    <property type="entry name" value="GATA"/>
    <property type="match status" value="1"/>
</dbReference>
<dbReference type="InterPro" id="IPR013088">
    <property type="entry name" value="Znf_NHR/GATA"/>
</dbReference>
<sequence length="92" mass="10337">MTALWRRSQNGEFICNACGLYYKLHNKPRPKDMRKDTIQTRNRNKQKSGNRKKASNNSPPQTVPISTPGPSTSYAILPPGNLMYNPGTPYGN</sequence>
<dbReference type="GO" id="GO:0000981">
    <property type="term" value="F:DNA-binding transcription factor activity, RNA polymerase II-specific"/>
    <property type="evidence" value="ECO:0007669"/>
    <property type="project" value="TreeGrafter"/>
</dbReference>
<dbReference type="GO" id="GO:0045944">
    <property type="term" value="P:positive regulation of transcription by RNA polymerase II"/>
    <property type="evidence" value="ECO:0007669"/>
    <property type="project" value="TreeGrafter"/>
</dbReference>
<dbReference type="AlphaFoldDB" id="A0A8X7CHD7"/>
<dbReference type="PROSITE" id="PS50114">
    <property type="entry name" value="GATA_ZN_FINGER_2"/>
    <property type="match status" value="1"/>
</dbReference>
<feature type="domain" description="GATA-type" evidence="10">
    <location>
        <begin position="1"/>
        <end position="41"/>
    </location>
</feature>
<comment type="subcellular location">
    <subcellularLocation>
        <location evidence="1">Nucleus</location>
    </subcellularLocation>
</comment>
<evidence type="ECO:0000313" key="11">
    <source>
        <dbReference type="EMBL" id="GFY69048.1"/>
    </source>
</evidence>
<keyword evidence="4" id="KW-0862">Zinc</keyword>
<keyword evidence="6" id="KW-0804">Transcription</keyword>
<feature type="compositionally biased region" description="Polar residues" evidence="9">
    <location>
        <begin position="55"/>
        <end position="74"/>
    </location>
</feature>
<dbReference type="PANTHER" id="PTHR10071:SF281">
    <property type="entry name" value="BOX A-BINDING FACTOR-RELATED"/>
    <property type="match status" value="1"/>
</dbReference>
<dbReference type="SUPFAM" id="SSF57716">
    <property type="entry name" value="Glucocorticoid receptor-like (DNA-binding domain)"/>
    <property type="match status" value="1"/>
</dbReference>
<evidence type="ECO:0000256" key="9">
    <source>
        <dbReference type="SAM" id="MobiDB-lite"/>
    </source>
</evidence>
<evidence type="ECO:0000256" key="5">
    <source>
        <dbReference type="ARBA" id="ARBA00023015"/>
    </source>
</evidence>
<evidence type="ECO:0000256" key="7">
    <source>
        <dbReference type="ARBA" id="ARBA00023242"/>
    </source>
</evidence>
<gene>
    <name evidence="11" type="primary">NCL1_45807</name>
    <name evidence="11" type="ORF">TNIN_149681</name>
</gene>
<accession>A0A8X7CHD7</accession>